<name>A0A7W5Y9R7_9ACTN</name>
<evidence type="ECO:0000256" key="1">
    <source>
        <dbReference type="SAM" id="MobiDB-lite"/>
    </source>
</evidence>
<accession>A0A7W5Y9R7</accession>
<dbReference type="RefSeq" id="WP_183645647.1">
    <property type="nucleotide sequence ID" value="NZ_JACIBV010000001.1"/>
</dbReference>
<dbReference type="Gene3D" id="2.160.20.80">
    <property type="entry name" value="E3 ubiquitin-protein ligase SopA"/>
    <property type="match status" value="1"/>
</dbReference>
<gene>
    <name evidence="2" type="ORF">FHR33_002018</name>
</gene>
<dbReference type="Proteomes" id="UP000579945">
    <property type="component" value="Unassembled WGS sequence"/>
</dbReference>
<evidence type="ECO:0000313" key="2">
    <source>
        <dbReference type="EMBL" id="MBB3726158.1"/>
    </source>
</evidence>
<comment type="caution">
    <text evidence="2">The sequence shown here is derived from an EMBL/GenBank/DDBJ whole genome shotgun (WGS) entry which is preliminary data.</text>
</comment>
<protein>
    <recommendedName>
        <fullName evidence="4">Pentapeptide repeat-containing protein</fullName>
    </recommendedName>
</protein>
<reference evidence="2 3" key="1">
    <citation type="submission" date="2020-08" db="EMBL/GenBank/DDBJ databases">
        <title>Sequencing the genomes of 1000 actinobacteria strains.</title>
        <authorList>
            <person name="Klenk H.-P."/>
        </authorList>
    </citation>
    <scope>NUCLEOTIDE SEQUENCE [LARGE SCALE GENOMIC DNA]</scope>
    <source>
        <strain evidence="2 3">DSM 44320</strain>
    </source>
</reference>
<sequence length="273" mass="29400">MEHTKELAVVGGLVFTGAGLVYTARTLETLDAVAKARSPTATPRRWSSWLVQRRRSPRRHPRARAADQRLAKNSARDRPTIMEVLTSCVIIHAHPPKSQVVRGQALVDVAAAINVLTSLDPAAKAKRRLDLTGVDLHGLELLPRAYLNGVDMSAANVTSTNLVGADWSDATLNDAKLLFAHLKQAIMIRAQLAGADLGTSPSAAWRTFRPQPLRDRPRLMGCVGGVEARPGLVRVGGSVRVDERLAAEPVMDFAPPPVSSQVSGCVRGRDPGR</sequence>
<dbReference type="AlphaFoldDB" id="A0A7W5Y9R7"/>
<organism evidence="2 3">
    <name type="scientific">Nonomuraea dietziae</name>
    <dbReference type="NCBI Taxonomy" id="65515"/>
    <lineage>
        <taxon>Bacteria</taxon>
        <taxon>Bacillati</taxon>
        <taxon>Actinomycetota</taxon>
        <taxon>Actinomycetes</taxon>
        <taxon>Streptosporangiales</taxon>
        <taxon>Streptosporangiaceae</taxon>
        <taxon>Nonomuraea</taxon>
    </lineage>
</organism>
<dbReference type="Pfam" id="PF00805">
    <property type="entry name" value="Pentapeptide"/>
    <property type="match status" value="1"/>
</dbReference>
<dbReference type="GeneID" id="95388535"/>
<keyword evidence="3" id="KW-1185">Reference proteome</keyword>
<evidence type="ECO:0000313" key="3">
    <source>
        <dbReference type="Proteomes" id="UP000579945"/>
    </source>
</evidence>
<feature type="compositionally biased region" description="Basic residues" evidence="1">
    <location>
        <begin position="52"/>
        <end position="63"/>
    </location>
</feature>
<dbReference type="EMBL" id="JACIBV010000001">
    <property type="protein sequence ID" value="MBB3726158.1"/>
    <property type="molecule type" value="Genomic_DNA"/>
</dbReference>
<dbReference type="SUPFAM" id="SSF141571">
    <property type="entry name" value="Pentapeptide repeat-like"/>
    <property type="match status" value="1"/>
</dbReference>
<proteinExistence type="predicted"/>
<dbReference type="InterPro" id="IPR001646">
    <property type="entry name" value="5peptide_repeat"/>
</dbReference>
<feature type="compositionally biased region" description="Basic and acidic residues" evidence="1">
    <location>
        <begin position="64"/>
        <end position="74"/>
    </location>
</feature>
<evidence type="ECO:0008006" key="4">
    <source>
        <dbReference type="Google" id="ProtNLM"/>
    </source>
</evidence>
<feature type="region of interest" description="Disordered" evidence="1">
    <location>
        <begin position="44"/>
        <end position="74"/>
    </location>
</feature>